<organism evidence="1 2">
    <name type="scientific">Camellia lanceoleosa</name>
    <dbReference type="NCBI Taxonomy" id="1840588"/>
    <lineage>
        <taxon>Eukaryota</taxon>
        <taxon>Viridiplantae</taxon>
        <taxon>Streptophyta</taxon>
        <taxon>Embryophyta</taxon>
        <taxon>Tracheophyta</taxon>
        <taxon>Spermatophyta</taxon>
        <taxon>Magnoliopsida</taxon>
        <taxon>eudicotyledons</taxon>
        <taxon>Gunneridae</taxon>
        <taxon>Pentapetalae</taxon>
        <taxon>asterids</taxon>
        <taxon>Ericales</taxon>
        <taxon>Theaceae</taxon>
        <taxon>Camellia</taxon>
    </lineage>
</organism>
<dbReference type="Proteomes" id="UP001060215">
    <property type="component" value="Chromosome 2"/>
</dbReference>
<sequence length="5029" mass="557420">MATEAADIPDPMSLTQKRDGVEDKELTSELSYTIVNEVPMEEEKKKVESSVNQPPETIEILEKTEHMQVVNGKEVPNVNVVDEGNVGNIEGEIFLKSSPVSDEKPMRNTEENQSITKEELSDLQDEKGCITDKNIIVEGSYAKAGPDVGDNLEEKTSMAYEDRSQEIVELSEKMKGVTTIDDEVQNKNFESSFVEKLEDISFQKVDNLETSKEESEAGMKYIVKESPDEADDQNEILRNIATTDRNLSTTGKDDENPEPKAEESMRESEDLTPPEALTMECKHERLMVLASEDNAEDKEQEKTETSKHEELVQKNEPAKANLGSPLDVTSEENETPSPNEYAETMTNIEEQRPVGIPQEILGETRQDEAIIADDINKNENPEAKNVSTVDLDEKTRSIEVEIPSKNGNELYVTHPPIEETVKVEGEKQDEVSMSESGGRLHEVFEVPMEEEKCVNETFEASKSPEGIILEHTSTEGALNMEVTLATSELNINPEKGCELNSEKEIKEINAEENIKEETEQKEKAFDTEIQIATKSDDNEKSTTEEVVPVKNTTLCTGEEEYHHDQEDKNETHSSKEASPKLDTGDQGCRTSNETKNINDQIINEEAIQVYEDVKIADRGENTEKEMENEEHTVMDRSPESNGKHTTKCSQENETDAEKQKAKIGEELETTNKSEVIEKQVLAEENRLQDGLTVSTGEEFGTESSKEDDMTTKMSKDEVLEMLQTADGSANIGIQTKKEDGTSKDKFVARDGEETKNECSYGKDEEKESDIEISLMNEDLNAQSITRSSEEETAQKESTLDIVENSSSVPEISEKGIKEEKDDSQVTMVAEETSLTEAEEKYKMPVDSSDMVSVEMGLLTTETSVMESNDIGNTEKPTETLNLDENEAMEILTASKHGADETAEKTEPEGKNESCDAISKTQNQREISTAETFLDDISDQNLKAFSTLSVEEQNIVTPVSEATSEAPEKDKTLYGKEETPIVGETTEEDKMEKEDESTNPENDTKMESIEIEKESANDDAQNEDPELYTPPEVDNEKSISESDVELLNRVNTSEATNCGEMGKLETLEDKMPSDKGIEKNKSEYKTEVNEATKDVEADGGCTETDKDILEHEDSAKDFEGSSKNSIEIEKPPVEFEIEGHSHGSEASETKSISTLTEKDIETVEHGENQRSAPDSMVEDESNRRIPATNQANIPEESHDDENHTTDSTKEQISGQDIKEESTKMNEEIEPKLESQKEINKTQDTILNEKVPSEIERAAETEIIEEQTTQEESCTKELHMIPVADETVNEVRELDLMSIESLETTSSNNNTEMVKSKVEEDLNQESKAMNEDINEPIEKPVNVSSSVSEVSAEKIAEENIEDTENCDDNADTAPTVVTDVTNLGEFQLNGEPVEAIDTSSDAKNLEATKTADSSQHDAEVDSMKIEGISSIELQLAVHEHEKADNESTTLEKSDANDVEVEETKIPDESKDQDVKEIHETGTSLTVEETDANEIEKQIREVPEALPQPINQDIEADIGAEIISPTVATEVTNLGEVQLNDESVKVLDTSSDAKSLERTNTADDNQQDAEVDSLKLQETSSMVYQLPMQEHEKEDDVSVTVEKSDANDIEAKETKIPETVPESKDQGIKETHETGTSLIVGVLDTNETEKQIGEVPEALSEPINKGVEAARDEEITLGQTLQAEKIEEPLQVPSSSLISEKQDSETTTTIEKSEDESTKKDDTQVDNLKHEENSGMVSELPITKCESANNETVEKLDADEVEAKETETLEAVSESKDQGFQEIHETGTSPTTENTESDKIEEGVDAVADDETSDHTHPVGKLVEQLQVSSSALNCETSTTSKMDDESTKKDETEVDKIEPEEATGMLSKSPTIEYENADADEVQVETKTYKAISESTGDDVEEIHERIQPSTDTEDEENKGLEMPCDSTKDDYMSKDIACPDNQKTDKVIETSEAAGDTLDSSLFTAPIEDECSEKPVQDVKGNLEENSSMACKDGSQETVVLSEKMKDVTSIEDEVQNQNLESFFVKEVEDICLQKADSPETSKEESETGMKDIVNESQNEEDNRNDILENIVTPDTNLGTIGKDDENPEPKPDASFREPNESMRRESEDIIPTEELTTECQQEGFMVVAGEDKIVAAEQDQPETSNHKEHSEKSSFMQETEPATANLGSPLDVASGEIETTAPNEYAETITNIEEQRMDGIPQKILGETREDEIKKDENPEGKNLSTVDLDEKTRSTEVEIPNKNDNELYVTHPTAEETVQLGVEKQDEVSMSESGDQLHEAFEVPTEEEKHVNETYKASKSPQSTILDHTSIGEALNMDVTSTTNELDINLEHGSELNSEKEVKEINAEETIKEEIEQTEKASDTEIQISTKSDDNERSTIEDDITVKNDTPLCTGEEDYHHDQEDKIGPNSLKEASIELDSGDQSCRTSSETKNVNDHIINEETIQEYEDPKITDRGEEAEKEMKIEDHTEMGQKLETTSKSEGIEKQVLAEESRDQDWPTVPVGEELGTESPQEDAMKTKTSKEEVLEMLQTADGSASFGIQTKEEDGTSKDNFVACDGEEIKNGYSCDKENEDKEPDTVVLEKNHGGQDTSEQIIKSSARNQSAESFLENTVRESSQEDEASEEYETAGASTTTEESAITDLHSSSVGEEKVQENLKEDKTEKMRSEKEASEKYKTAGASTTMEEISITDLASSSVGEEEVQENLKEDKTETMRSEKEASEEYETAGVSMTMEESAITDLPSSSVGEEKVQENLKEDETEAMRSEKEACEEHETVEASTTMEKSAIIDLPSSFVEEEKVEENLKENKTEAMRSEKEARASTTIEVSAITDLPSSSVGEEKVQENLKEDKTEEMRSEKEAIEEYETLGASTTMEESAIADLPSSSVGEEKVQENLKEDKTEAMRSAKEASEEYETVGASTTMEESAITDLPSLSTVGEEKFQEYLKEGKTETMRSEQEASEEYETAGGSTTMEESTITDLPSSTVGEEKVQENFKEDKTEAMRSEKEASEEYETAGGSKTMEESTITDLPSSTVGEGKVQENLKEDETEAMKSEKEVRNSNIECIERDFVTTLSTKEREANTLQDEAETNDGFNSESFTRLSEEETAKKESNLDLVEHYSSVPDISEKEIKEEILEKADSEATVAIEETSLTEAEVEHKMQADSSNMVSEEKKGPLTTETSEMESNGIDTIAKTIETSNLGENKDMEIPTARKHGADEAAEKIEPEGKNETCDAISNTEDQREVATVETSLDDISEQNLQASSTTSLEEHDFLTPDVSETRVEAPEKDKTLYDNAETPIVAETTEENIMEKEDESTNQINNTNVEPIEIEKESANDDAQNEDQESYTSPEMNNEKSTSESDIEILKSLSTSQIPDCSEIGKLETVEDEKLSDTGLEKDQSDYEMAVSEDSKGVEADGGCIETEKAIQEKEDSAMKFEENSKESVEIKKPQVEFEAGGHSHGTEASETKSISTLAEKVPREIERATESEIIEEQTTEKESCTKEPQMIAVADETINEMRDLDLTPIQSLETTASNDNTEMVKSKLAEDLNQESEASSMKITMKGEIKKPIEKPVNVSSLVSEVSEEKFGEENIEDTENCDDNTNIAPTVLTDVTNLGEVQLNDKPVKALDTSSDAKSLEPATIADTSQHDAEVDSMKLESDANDVEAEGTKIPDSVSESKEQGVKEIHETDTSLTVGETETNEIDKQIREVPEALSEPLNQGVETASNDEIVAPTVAIEVTCVGKVQVNDEPVNALDTSSDAKSLETTKAADIIQQDEEVDSMRPKEASTMVCQLPTHKHEKAGNEITVEKSDANDDEVEELKISDAVPDSKDQCVKEFNETGTSLIMGETDANEIEKQIREVPEGLSEPINQGVEADRDDEITPGQTLQAEKIEEQLQEPSSSLISKEQDSETTTTIEKSEDGSTKKDDTQVDNLKPVESSGMVSELPITNCESANNETVEKLDADEVEVEETKTLDAVSESKDQGFEEIHETGTSQTTENALTDKIEQEIQEANEKISDPIYQGVDSVVDGETSDHPLPLGKLEDESTKEDETEIDNIEVVEATGMLSKLPAIEHKNADMSATIEKADANEVQVEESKTSEAISESKVHGVEEIQEIGPSLTVGNTHTDKVEEIKEAPDTIFKPTYQCVEAVIDRDITINQTLPTQRNEQLQEPSSALPKEQNHETPTNDELIKDESTKKDETQPNENVACSFPKSITEKPCLQDEGPRELDVSNLELKAQESQNKAPEEESIALEETSTVEPQEYIPEIKCADCPMEYEIIPIQCSSQGTSKGEDIINSGDSNKESDNLPPPYAAVKDLLQGEVGEMCEESSNLKFEKTAKVLESVSEIHSREVPPTSEGIEIIEEQLKGVITETRDGRNHSEETTEADEAIKKDTSNGKAIDEEHKQITEENPVARNSHPVSPHEETVTESNQEDELRAEDYPGKRTNITFEIIENEIQHEEMFEESEEAGEDKYIKETITTEDKTFKDGKVSVGDGTANVSPPEEAEDGKNIEKVPNRLDHENQGDETNFEDAATEATAPIKEFKPSEVMLVSHEEDRTCDNDEETVMRNDEHLQNTDLVVPPVIDAAAEEAPDEKVRENFEEVSEPALKGQSHRTIETYEENKEIASADTNNSENLMDNDKLESRFLQPACEESGVREDMNLKEQEVSSNIPSISSCAATSHEKIADKESEKTADKKDGFVSDKQTTEAVSILEQEKSIQFEEEHTKDEEPVELSTMGNERKLDETKIHSTTTTNGDEETQYQNEKPNVLSHIKDSSRKVSHEKGIMDLDKVNEITEGTQDLEKTSIAISQEQIARRANPTESAETTNSTASKDIPQMQDDPTTKIFQNPDIEDLKAGYASGFEPEAKGVECGEEKRMGEESEETTEKSVMIESAEFSFSDFMHGSRKQTLPVVEHLTKERELTGNKEEPQTESAERVQVEETKTEEGKDEYEEGDEYKRADSGSDAPVMVEASTDTDVKIVHKKHHNILSGVGSKVKHSLAKMKKAITGKSSHPKTPSAVK</sequence>
<dbReference type="EMBL" id="CM045759">
    <property type="protein sequence ID" value="KAI8017356.1"/>
    <property type="molecule type" value="Genomic_DNA"/>
</dbReference>
<reference evidence="1 2" key="1">
    <citation type="journal article" date="2022" name="Plant J.">
        <title>Chromosome-level genome of Camellia lanceoleosa provides a valuable resource for understanding genome evolution and self-incompatibility.</title>
        <authorList>
            <person name="Gong W."/>
            <person name="Xiao S."/>
            <person name="Wang L."/>
            <person name="Liao Z."/>
            <person name="Chang Y."/>
            <person name="Mo W."/>
            <person name="Hu G."/>
            <person name="Li W."/>
            <person name="Zhao G."/>
            <person name="Zhu H."/>
            <person name="Hu X."/>
            <person name="Ji K."/>
            <person name="Xiang X."/>
            <person name="Song Q."/>
            <person name="Yuan D."/>
            <person name="Jin S."/>
            <person name="Zhang L."/>
        </authorList>
    </citation>
    <scope>NUCLEOTIDE SEQUENCE [LARGE SCALE GENOMIC DNA]</scope>
    <source>
        <strain evidence="1">SQ_2022a</strain>
    </source>
</reference>
<accession>A0ACC0HW29</accession>
<protein>
    <submittedName>
        <fullName evidence="1">Uncharacterized protein</fullName>
    </submittedName>
</protein>
<proteinExistence type="predicted"/>
<evidence type="ECO:0000313" key="1">
    <source>
        <dbReference type="EMBL" id="KAI8017356.1"/>
    </source>
</evidence>
<keyword evidence="2" id="KW-1185">Reference proteome</keyword>
<name>A0ACC0HW29_9ERIC</name>
<evidence type="ECO:0000313" key="2">
    <source>
        <dbReference type="Proteomes" id="UP001060215"/>
    </source>
</evidence>
<comment type="caution">
    <text evidence="1">The sequence shown here is derived from an EMBL/GenBank/DDBJ whole genome shotgun (WGS) entry which is preliminary data.</text>
</comment>
<gene>
    <name evidence="1" type="ORF">LOK49_LG04G03613</name>
</gene>